<dbReference type="SMART" id="SM01210">
    <property type="entry name" value="GARS_C"/>
    <property type="match status" value="1"/>
</dbReference>
<dbReference type="Proteomes" id="UP000542353">
    <property type="component" value="Unassembled WGS sequence"/>
</dbReference>
<evidence type="ECO:0000256" key="4">
    <source>
        <dbReference type="ARBA" id="ARBA00022755"/>
    </source>
</evidence>
<accession>A0A7W7Z6X8</accession>
<evidence type="ECO:0000256" key="8">
    <source>
        <dbReference type="ARBA" id="ARBA00042864"/>
    </source>
</evidence>
<dbReference type="InterPro" id="IPR011054">
    <property type="entry name" value="Rudment_hybrid_motif"/>
</dbReference>
<evidence type="ECO:0000256" key="6">
    <source>
        <dbReference type="ARBA" id="ARBA00038345"/>
    </source>
</evidence>
<dbReference type="InterPro" id="IPR000115">
    <property type="entry name" value="PRibGlycinamide_synth"/>
</dbReference>
<keyword evidence="3" id="KW-0547">Nucleotide-binding</keyword>
<evidence type="ECO:0000313" key="11">
    <source>
        <dbReference type="Proteomes" id="UP000542353"/>
    </source>
</evidence>
<evidence type="ECO:0000256" key="5">
    <source>
        <dbReference type="ARBA" id="ARBA00022840"/>
    </source>
</evidence>
<keyword evidence="5" id="KW-0067">ATP-binding</keyword>
<evidence type="ECO:0000256" key="2">
    <source>
        <dbReference type="ARBA" id="ARBA00022598"/>
    </source>
</evidence>
<dbReference type="Gene3D" id="3.90.600.10">
    <property type="entry name" value="Phosphoribosylglycinamide synthetase, C-terminal domain"/>
    <property type="match status" value="1"/>
</dbReference>
<keyword evidence="4" id="KW-0658">Purine biosynthesis</keyword>
<reference evidence="10 11" key="1">
    <citation type="submission" date="2020-08" db="EMBL/GenBank/DDBJ databases">
        <title>Genomic Encyclopedia of Type Strains, Phase IV (KMG-IV): sequencing the most valuable type-strain genomes for metagenomic binning, comparative biology and taxonomic classification.</title>
        <authorList>
            <person name="Goeker M."/>
        </authorList>
    </citation>
    <scope>NUCLEOTIDE SEQUENCE [LARGE SCALE GENOMIC DNA]</scope>
    <source>
        <strain evidence="10 11">DSM 12706</strain>
    </source>
</reference>
<evidence type="ECO:0000256" key="3">
    <source>
        <dbReference type="ARBA" id="ARBA00022741"/>
    </source>
</evidence>
<dbReference type="InterPro" id="IPR020560">
    <property type="entry name" value="PRibGlycinamide_synth_C-dom"/>
</dbReference>
<dbReference type="Pfam" id="PF01071">
    <property type="entry name" value="GARS_A"/>
    <property type="match status" value="1"/>
</dbReference>
<dbReference type="Gene3D" id="3.30.470.20">
    <property type="entry name" value="ATP-grasp fold, B domain"/>
    <property type="match status" value="1"/>
</dbReference>
<dbReference type="AlphaFoldDB" id="A0A7W7Z6X8"/>
<dbReference type="InterPro" id="IPR037123">
    <property type="entry name" value="PRibGlycinamide_synth_C_sf"/>
</dbReference>
<dbReference type="InterPro" id="IPR020561">
    <property type="entry name" value="PRibGlycinamid_synth_ATP-grasp"/>
</dbReference>
<dbReference type="GO" id="GO:0005524">
    <property type="term" value="F:ATP binding"/>
    <property type="evidence" value="ECO:0007669"/>
    <property type="project" value="UniProtKB-KW"/>
</dbReference>
<dbReference type="RefSeq" id="WP_184260992.1">
    <property type="nucleotide sequence ID" value="NZ_JACHIH010000031.1"/>
</dbReference>
<dbReference type="GO" id="GO:0006164">
    <property type="term" value="P:purine nucleotide biosynthetic process"/>
    <property type="evidence" value="ECO:0007669"/>
    <property type="project" value="UniProtKB-KW"/>
</dbReference>
<evidence type="ECO:0000313" key="10">
    <source>
        <dbReference type="EMBL" id="MBB5049150.1"/>
    </source>
</evidence>
<dbReference type="GO" id="GO:0009113">
    <property type="term" value="P:purine nucleobase biosynthetic process"/>
    <property type="evidence" value="ECO:0007669"/>
    <property type="project" value="InterPro"/>
</dbReference>
<dbReference type="PANTHER" id="PTHR43472:SF1">
    <property type="entry name" value="PHOSPHORIBOSYLAMINE--GLYCINE LIGASE, CHLOROPLASTIC"/>
    <property type="match status" value="1"/>
</dbReference>
<dbReference type="SUPFAM" id="SSF56059">
    <property type="entry name" value="Glutathione synthetase ATP-binding domain-like"/>
    <property type="match status" value="1"/>
</dbReference>
<keyword evidence="11" id="KW-1185">Reference proteome</keyword>
<evidence type="ECO:0000256" key="1">
    <source>
        <dbReference type="ARBA" id="ARBA00001936"/>
    </source>
</evidence>
<comment type="cofactor">
    <cofactor evidence="1">
        <name>Mn(2+)</name>
        <dbReference type="ChEBI" id="CHEBI:29035"/>
    </cofactor>
</comment>
<comment type="caution">
    <text evidence="10">The sequence shown here is derived from an EMBL/GenBank/DDBJ whole genome shotgun (WGS) entry which is preliminary data.</text>
</comment>
<keyword evidence="2 10" id="KW-0436">Ligase</keyword>
<dbReference type="GO" id="GO:0004637">
    <property type="term" value="F:phosphoribosylamine-glycine ligase activity"/>
    <property type="evidence" value="ECO:0007669"/>
    <property type="project" value="InterPro"/>
</dbReference>
<dbReference type="PANTHER" id="PTHR43472">
    <property type="entry name" value="PHOSPHORIBOSYLAMINE--GLYCINE LIGASE"/>
    <property type="match status" value="1"/>
</dbReference>
<gene>
    <name evidence="10" type="ORF">HNR60_003924</name>
</gene>
<feature type="domain" description="Phosphoribosylglycinamide synthetase C-domain" evidence="9">
    <location>
        <begin position="318"/>
        <end position="419"/>
    </location>
</feature>
<organism evidence="10 11">
    <name type="scientific">Rhodopseudomonas rhenobacensis</name>
    <dbReference type="NCBI Taxonomy" id="87461"/>
    <lineage>
        <taxon>Bacteria</taxon>
        <taxon>Pseudomonadati</taxon>
        <taxon>Pseudomonadota</taxon>
        <taxon>Alphaproteobacteria</taxon>
        <taxon>Hyphomicrobiales</taxon>
        <taxon>Nitrobacteraceae</taxon>
        <taxon>Rhodopseudomonas</taxon>
    </lineage>
</organism>
<evidence type="ECO:0000256" key="7">
    <source>
        <dbReference type="ARBA" id="ARBA00042242"/>
    </source>
</evidence>
<protein>
    <recommendedName>
        <fullName evidence="7">Glycinamide ribonucleotide synthetase</fullName>
    </recommendedName>
    <alternativeName>
        <fullName evidence="8">Phosphoribosylglycinamide synthetase</fullName>
    </alternativeName>
</protein>
<comment type="similarity">
    <text evidence="6">Belongs to the GARS family.</text>
</comment>
<dbReference type="SUPFAM" id="SSF51246">
    <property type="entry name" value="Rudiment single hybrid motif"/>
    <property type="match status" value="1"/>
</dbReference>
<name>A0A7W7Z6X8_9BRAD</name>
<dbReference type="SMART" id="SM01209">
    <property type="entry name" value="GARS_A"/>
    <property type="match status" value="1"/>
</dbReference>
<evidence type="ECO:0000259" key="9">
    <source>
        <dbReference type="SMART" id="SM01210"/>
    </source>
</evidence>
<sequence>MRFLGIGDTCDLGALYQRLLGDGHEVRVAIADPMAQGTMAGLVEQTSNWENELDWVRGAGDDGIILFENVAESRGHLQDRLRRDGFNVIGGSAYGDRLENDRAYAQSVLAGIGLQTCRVSQFSDVAAAENFLDRNPGRYVLKFNGTGFGSNENYVGRLPDGADIRAMLRARGSLLDDPTASFILMSHVDGVEMGVGAYFDGERFVGRACLDWEHKRFFAGDIGELTGEMGTVATFDRSDAFFARTLARMAPMLRQGGYCGYINLNTIVNEEGIWPLEFTCRFGYPGFAVLSPLQQTGWAELFSAMVTRRGRVTMRPGFSVAIVLTTPPFPYDRSVIDEVVGLPVCFDGALSADEQERLYYGEVGLAGGQLVTSGIYGWTMVATGVGATIAEAQSGALALAGRVIVPNLRYRYDIGDRVLRTQYAEVARLGLLDEAPVRVAQNPESLTQKAINEIGH</sequence>
<dbReference type="EMBL" id="JACHIH010000031">
    <property type="protein sequence ID" value="MBB5049150.1"/>
    <property type="molecule type" value="Genomic_DNA"/>
</dbReference>
<proteinExistence type="inferred from homology"/>